<dbReference type="Gene3D" id="3.40.630.30">
    <property type="match status" value="1"/>
</dbReference>
<reference evidence="2 3" key="1">
    <citation type="journal article" date="2018" name="Mol. Plant Microbe Interact.">
        <title>Taxonomically Different Co-Microsymbionts of a Relict Legume, Oxytropis popoviana, Have Complementary Sets of Symbiotic Genes and Together Increase the Efficiency of Plant Nodulation.</title>
        <authorList>
            <person name="Safronova V."/>
            <person name="Belimov A."/>
            <person name="Sazanova A."/>
            <person name="Chirak E."/>
            <person name="Verkhozina A."/>
            <person name="Kuznetsova I."/>
            <person name="Andronov E."/>
            <person name="Puhalsky J."/>
            <person name="Tikhonovich I."/>
        </authorList>
    </citation>
    <scope>NUCLEOTIDE SEQUENCE [LARGE SCALE GENOMIC DNA]</scope>
    <source>
        <strain evidence="2 3">Opo-235</strain>
    </source>
</reference>
<feature type="region of interest" description="Disordered" evidence="1">
    <location>
        <begin position="1"/>
        <end position="34"/>
    </location>
</feature>
<dbReference type="EMBL" id="QKOD01000009">
    <property type="protein sequence ID" value="RNJ42769.1"/>
    <property type="molecule type" value="Genomic_DNA"/>
</dbReference>
<protein>
    <submittedName>
        <fullName evidence="2">Uncharacterized protein</fullName>
    </submittedName>
</protein>
<comment type="caution">
    <text evidence="2">The sequence shown here is derived from an EMBL/GenBank/DDBJ whole genome shotgun (WGS) entry which is preliminary data.</text>
</comment>
<sequence length="162" mass="18712">MPDRSRVRARRTPWSAAHGRTPSRYRPQRKLGARPNRRLRVSPARCFGSLTSRLHLCNHSVKVRLQWRGIPPEEAFDDPAYCARRYDNCADEGRAIHRPRYRVFKECLERDAEVDSGYEIDSFDALTPHWLLLCGFDGLVADCVRLLSSTVPMAHGSTKRRH</sequence>
<dbReference type="GO" id="GO:0016740">
    <property type="term" value="F:transferase activity"/>
    <property type="evidence" value="ECO:0007669"/>
    <property type="project" value="InterPro"/>
</dbReference>
<feature type="compositionally biased region" description="Basic residues" evidence="1">
    <location>
        <begin position="21"/>
        <end position="34"/>
    </location>
</feature>
<dbReference type="AlphaFoldDB" id="A0A3M9X425"/>
<proteinExistence type="predicted"/>
<name>A0A3M9X425_9HYPH</name>
<dbReference type="Pfam" id="PF00765">
    <property type="entry name" value="Autoind_synth"/>
    <property type="match status" value="1"/>
</dbReference>
<gene>
    <name evidence="2" type="ORF">DNR46_27090</name>
</gene>
<dbReference type="SUPFAM" id="SSF55729">
    <property type="entry name" value="Acyl-CoA N-acyltransferases (Nat)"/>
    <property type="match status" value="1"/>
</dbReference>
<evidence type="ECO:0000313" key="2">
    <source>
        <dbReference type="EMBL" id="RNJ42769.1"/>
    </source>
</evidence>
<organism evidence="2 3">
    <name type="scientific">Mesorhizobium japonicum</name>
    <dbReference type="NCBI Taxonomy" id="2066070"/>
    <lineage>
        <taxon>Bacteria</taxon>
        <taxon>Pseudomonadati</taxon>
        <taxon>Pseudomonadota</taxon>
        <taxon>Alphaproteobacteria</taxon>
        <taxon>Hyphomicrobiales</taxon>
        <taxon>Phyllobacteriaceae</taxon>
        <taxon>Mesorhizobium</taxon>
    </lineage>
</organism>
<evidence type="ECO:0000313" key="3">
    <source>
        <dbReference type="Proteomes" id="UP000275436"/>
    </source>
</evidence>
<evidence type="ECO:0000256" key="1">
    <source>
        <dbReference type="SAM" id="MobiDB-lite"/>
    </source>
</evidence>
<dbReference type="InterPro" id="IPR001690">
    <property type="entry name" value="Autoind_synthase"/>
</dbReference>
<accession>A0A3M9X425</accession>
<dbReference type="InterPro" id="IPR016181">
    <property type="entry name" value="Acyl_CoA_acyltransferase"/>
</dbReference>
<dbReference type="Proteomes" id="UP000275436">
    <property type="component" value="Unassembled WGS sequence"/>
</dbReference>